<keyword evidence="7" id="KW-0325">Glycoprotein</keyword>
<dbReference type="FunCoup" id="A0A059D967">
    <property type="interactions" value="212"/>
</dbReference>
<proteinExistence type="inferred from homology"/>
<dbReference type="STRING" id="71139.A0A059D967"/>
<dbReference type="InterPro" id="IPR036312">
    <property type="entry name" value="Bifun_inhib/LTP/seed_sf"/>
</dbReference>
<protein>
    <recommendedName>
        <fullName evidence="10">Bifunctional inhibitor/plant lipid transfer protein/seed storage helical domain-containing protein</fullName>
    </recommendedName>
</protein>
<evidence type="ECO:0000256" key="6">
    <source>
        <dbReference type="ARBA" id="ARBA00023157"/>
    </source>
</evidence>
<dbReference type="InterPro" id="IPR016140">
    <property type="entry name" value="Bifunc_inhib/LTP/seed_store"/>
</dbReference>
<feature type="region of interest" description="Disordered" evidence="9">
    <location>
        <begin position="185"/>
        <end position="214"/>
    </location>
</feature>
<evidence type="ECO:0000256" key="5">
    <source>
        <dbReference type="ARBA" id="ARBA00022729"/>
    </source>
</evidence>
<dbReference type="AlphaFoldDB" id="A0A059D967"/>
<dbReference type="Pfam" id="PF14368">
    <property type="entry name" value="LTP_2"/>
    <property type="match status" value="1"/>
</dbReference>
<dbReference type="SUPFAM" id="SSF47699">
    <property type="entry name" value="Bifunctional inhibitor/lipid-transfer protein/seed storage 2S albumin"/>
    <property type="match status" value="1"/>
</dbReference>
<comment type="similarity">
    <text evidence="2">Belongs to the plant LTP family.</text>
</comment>
<evidence type="ECO:0000256" key="2">
    <source>
        <dbReference type="ARBA" id="ARBA00009748"/>
    </source>
</evidence>
<evidence type="ECO:0000256" key="1">
    <source>
        <dbReference type="ARBA" id="ARBA00004609"/>
    </source>
</evidence>
<dbReference type="GO" id="GO:0098552">
    <property type="term" value="C:side of membrane"/>
    <property type="evidence" value="ECO:0007669"/>
    <property type="project" value="UniProtKB-KW"/>
</dbReference>
<sequence length="240" mass="24772">MPPPSSHSPSALFSSILSHPRRHSLVSPSSNPQLLPARRTMRPGFFLLMGVALACSASLVMRGGGGAEAAAAAPGTPVAQHCLGDFDKVTSCLDFVQGKGAAPSKQCCGSVGEIRESDPACLCFFIEQIHNGSSPMIKSMNIQESRLLQLPSACNLKNSSVSDCPKLLGIPPSSPDAAIFTNASSSSTAAPTTAGTGTGTPSLPEKASDSSSRNMHGSMSASAIVLATILFTSFPRWLEL</sequence>
<keyword evidence="8" id="KW-0449">Lipoprotein</keyword>
<reference evidence="11" key="1">
    <citation type="submission" date="2013-07" db="EMBL/GenBank/DDBJ databases">
        <title>The genome of Eucalyptus grandis.</title>
        <authorList>
            <person name="Schmutz J."/>
            <person name="Hayes R."/>
            <person name="Myburg A."/>
            <person name="Tuskan G."/>
            <person name="Grattapaglia D."/>
            <person name="Rokhsar D.S."/>
        </authorList>
    </citation>
    <scope>NUCLEOTIDE SEQUENCE</scope>
    <source>
        <tissue evidence="11">Leaf extractions</tissue>
    </source>
</reference>
<dbReference type="Gramene" id="KCW86921">
    <property type="protein sequence ID" value="KCW86921"/>
    <property type="gene ID" value="EUGRSUZ_B03498"/>
</dbReference>
<evidence type="ECO:0000313" key="11">
    <source>
        <dbReference type="EMBL" id="KCW86921.1"/>
    </source>
</evidence>
<feature type="compositionally biased region" description="Low complexity" evidence="9">
    <location>
        <begin position="185"/>
        <end position="202"/>
    </location>
</feature>
<dbReference type="Gene3D" id="1.10.110.10">
    <property type="entry name" value="Plant lipid-transfer and hydrophobic proteins"/>
    <property type="match status" value="1"/>
</dbReference>
<keyword evidence="4" id="KW-0472">Membrane</keyword>
<evidence type="ECO:0000256" key="9">
    <source>
        <dbReference type="SAM" id="MobiDB-lite"/>
    </source>
</evidence>
<gene>
    <name evidence="11" type="ORF">EUGRSUZ_B03498</name>
</gene>
<dbReference type="PANTHER" id="PTHR33044">
    <property type="entry name" value="BIFUNCTIONAL INHIBITOR/LIPID-TRANSFER PROTEIN/SEED STORAGE 2S ALBUMIN SUPERFAMILY PROTEIN-RELATED"/>
    <property type="match status" value="1"/>
</dbReference>
<evidence type="ECO:0000256" key="8">
    <source>
        <dbReference type="ARBA" id="ARBA00023288"/>
    </source>
</evidence>
<feature type="domain" description="Bifunctional inhibitor/plant lipid transfer protein/seed storage helical" evidence="10">
    <location>
        <begin position="82"/>
        <end position="164"/>
    </location>
</feature>
<accession>A0A059D967</accession>
<dbReference type="EMBL" id="KK198754">
    <property type="protein sequence ID" value="KCW86921.1"/>
    <property type="molecule type" value="Genomic_DNA"/>
</dbReference>
<dbReference type="GO" id="GO:0005886">
    <property type="term" value="C:plasma membrane"/>
    <property type="evidence" value="ECO:0007669"/>
    <property type="project" value="UniProtKB-SubCell"/>
</dbReference>
<dbReference type="OrthoDB" id="1882492at2759"/>
<dbReference type="InParanoid" id="A0A059D967"/>
<dbReference type="eggNOG" id="ENOG502S13V">
    <property type="taxonomic scope" value="Eukaryota"/>
</dbReference>
<name>A0A059D967_EUCGR</name>
<dbReference type="OMA" id="NASISEC"/>
<dbReference type="KEGG" id="egr:104433679"/>
<keyword evidence="6" id="KW-1015">Disulfide bond</keyword>
<dbReference type="SMART" id="SM00499">
    <property type="entry name" value="AAI"/>
    <property type="match status" value="1"/>
</dbReference>
<keyword evidence="3" id="KW-1003">Cell membrane</keyword>
<evidence type="ECO:0000256" key="7">
    <source>
        <dbReference type="ARBA" id="ARBA00023180"/>
    </source>
</evidence>
<keyword evidence="4" id="KW-0336">GPI-anchor</keyword>
<organism evidence="11">
    <name type="scientific">Eucalyptus grandis</name>
    <name type="common">Flooded gum</name>
    <dbReference type="NCBI Taxonomy" id="71139"/>
    <lineage>
        <taxon>Eukaryota</taxon>
        <taxon>Viridiplantae</taxon>
        <taxon>Streptophyta</taxon>
        <taxon>Embryophyta</taxon>
        <taxon>Tracheophyta</taxon>
        <taxon>Spermatophyta</taxon>
        <taxon>Magnoliopsida</taxon>
        <taxon>eudicotyledons</taxon>
        <taxon>Gunneridae</taxon>
        <taxon>Pentapetalae</taxon>
        <taxon>rosids</taxon>
        <taxon>malvids</taxon>
        <taxon>Myrtales</taxon>
        <taxon>Myrtaceae</taxon>
        <taxon>Myrtoideae</taxon>
        <taxon>Eucalypteae</taxon>
        <taxon>Eucalyptus</taxon>
    </lineage>
</organism>
<evidence type="ECO:0000256" key="3">
    <source>
        <dbReference type="ARBA" id="ARBA00022475"/>
    </source>
</evidence>
<comment type="subcellular location">
    <subcellularLocation>
        <location evidence="1">Cell membrane</location>
        <topology evidence="1">Lipid-anchor</topology>
        <topology evidence="1">GPI-anchor</topology>
    </subcellularLocation>
</comment>
<dbReference type="CDD" id="cd00010">
    <property type="entry name" value="AAI_LTSS"/>
    <property type="match status" value="1"/>
</dbReference>
<keyword evidence="5" id="KW-0732">Signal</keyword>
<evidence type="ECO:0000259" key="10">
    <source>
        <dbReference type="SMART" id="SM00499"/>
    </source>
</evidence>
<dbReference type="InterPro" id="IPR043325">
    <property type="entry name" value="LTSS"/>
</dbReference>
<evidence type="ECO:0000256" key="4">
    <source>
        <dbReference type="ARBA" id="ARBA00022622"/>
    </source>
</evidence>